<keyword evidence="3" id="KW-0560">Oxidoreductase</keyword>
<name>A0ABV1RDK4_9ALTE</name>
<proteinExistence type="inferred from homology"/>
<dbReference type="Pfam" id="PF01408">
    <property type="entry name" value="GFO_IDH_MocA"/>
    <property type="match status" value="1"/>
</dbReference>
<feature type="domain" description="GFO/IDH/MocA-like oxidoreductase" evidence="5">
    <location>
        <begin position="131"/>
        <end position="247"/>
    </location>
</feature>
<dbReference type="InterPro" id="IPR036291">
    <property type="entry name" value="NAD(P)-bd_dom_sf"/>
</dbReference>
<keyword evidence="2" id="KW-0732">Signal</keyword>
<evidence type="ECO:0000259" key="4">
    <source>
        <dbReference type="Pfam" id="PF01408"/>
    </source>
</evidence>
<evidence type="ECO:0000256" key="2">
    <source>
        <dbReference type="ARBA" id="ARBA00022729"/>
    </source>
</evidence>
<reference evidence="6 7" key="1">
    <citation type="submission" date="2024-06" db="EMBL/GenBank/DDBJ databases">
        <authorList>
            <person name="Chen R.Y."/>
        </authorList>
    </citation>
    <scope>NUCLEOTIDE SEQUENCE [LARGE SCALE GENOMIC DNA]</scope>
    <source>
        <strain evidence="6 7">D2</strain>
    </source>
</reference>
<gene>
    <name evidence="6" type="ORF">ABS311_03740</name>
</gene>
<evidence type="ECO:0000256" key="3">
    <source>
        <dbReference type="ARBA" id="ARBA00023002"/>
    </source>
</evidence>
<evidence type="ECO:0000313" key="7">
    <source>
        <dbReference type="Proteomes" id="UP001467690"/>
    </source>
</evidence>
<feature type="domain" description="Gfo/Idh/MocA-like oxidoreductase N-terminal" evidence="4">
    <location>
        <begin position="4"/>
        <end position="121"/>
    </location>
</feature>
<comment type="caution">
    <text evidence="6">The sequence shown here is derived from an EMBL/GenBank/DDBJ whole genome shotgun (WGS) entry which is preliminary data.</text>
</comment>
<dbReference type="Gene3D" id="3.40.50.720">
    <property type="entry name" value="NAD(P)-binding Rossmann-like Domain"/>
    <property type="match status" value="1"/>
</dbReference>
<dbReference type="SUPFAM" id="SSF51735">
    <property type="entry name" value="NAD(P)-binding Rossmann-fold domains"/>
    <property type="match status" value="1"/>
</dbReference>
<evidence type="ECO:0000259" key="5">
    <source>
        <dbReference type="Pfam" id="PF22725"/>
    </source>
</evidence>
<comment type="similarity">
    <text evidence="1">Belongs to the Gfo/Idh/MocA family.</text>
</comment>
<dbReference type="InterPro" id="IPR000683">
    <property type="entry name" value="Gfo/Idh/MocA-like_OxRdtase_N"/>
</dbReference>
<dbReference type="RefSeq" id="WP_350400756.1">
    <property type="nucleotide sequence ID" value="NZ_JBELOE010000078.1"/>
</dbReference>
<dbReference type="SUPFAM" id="SSF55347">
    <property type="entry name" value="Glyceraldehyde-3-phosphate dehydrogenase-like, C-terminal domain"/>
    <property type="match status" value="1"/>
</dbReference>
<dbReference type="Proteomes" id="UP001467690">
    <property type="component" value="Unassembled WGS sequence"/>
</dbReference>
<dbReference type="Pfam" id="PF22725">
    <property type="entry name" value="GFO_IDH_MocA_C3"/>
    <property type="match status" value="1"/>
</dbReference>
<keyword evidence="7" id="KW-1185">Reference proteome</keyword>
<dbReference type="InterPro" id="IPR055170">
    <property type="entry name" value="GFO_IDH_MocA-like_dom"/>
</dbReference>
<dbReference type="EMBL" id="JBELOE010000078">
    <property type="protein sequence ID" value="MER2490993.1"/>
    <property type="molecule type" value="Genomic_DNA"/>
</dbReference>
<dbReference type="InterPro" id="IPR050984">
    <property type="entry name" value="Gfo/Idh/MocA_domain"/>
</dbReference>
<protein>
    <submittedName>
        <fullName evidence="6">Gfo/Idh/MocA family oxidoreductase</fullName>
    </submittedName>
</protein>
<evidence type="ECO:0000256" key="1">
    <source>
        <dbReference type="ARBA" id="ARBA00010928"/>
    </source>
</evidence>
<sequence>MSEFRWGLIGPGRIAHRFAQALSADFVGKLQAVASRNEARARQFASQYNCSTIYTQYENLYEAKDIDAIYIATPHNFHYEQIKAGLRAGKSVLCEKPLTVTSAQASELFTLAKKQGVFLMEAMWSLYLPAYQQVNEWIGQGQIGELKLVRSTFGYNTPKDPTDRLLNPELAGGVLLDMGVYCVATAQWLMQEQAQTISAIGQIGETGVDELTMANLGYSGQRFAQFTSNFHCQTENTLDIYGSEGRIHLPNMFWQPQQVTLIKQNSELTVRKPFAVNGFEYEIAEAEKCITQGMLESSVVTHQFTHNCLQTMESILQQVKE</sequence>
<accession>A0ABV1RDK4</accession>
<evidence type="ECO:0000313" key="6">
    <source>
        <dbReference type="EMBL" id="MER2490993.1"/>
    </source>
</evidence>
<dbReference type="PANTHER" id="PTHR22604">
    <property type="entry name" value="OXIDOREDUCTASES"/>
    <property type="match status" value="1"/>
</dbReference>
<dbReference type="PANTHER" id="PTHR22604:SF105">
    <property type="entry name" value="TRANS-1,2-DIHYDROBENZENE-1,2-DIOL DEHYDROGENASE"/>
    <property type="match status" value="1"/>
</dbReference>
<organism evidence="6 7">
    <name type="scientific">Catenovulum sediminis</name>
    <dbReference type="NCBI Taxonomy" id="1740262"/>
    <lineage>
        <taxon>Bacteria</taxon>
        <taxon>Pseudomonadati</taxon>
        <taxon>Pseudomonadota</taxon>
        <taxon>Gammaproteobacteria</taxon>
        <taxon>Alteromonadales</taxon>
        <taxon>Alteromonadaceae</taxon>
        <taxon>Catenovulum</taxon>
    </lineage>
</organism>
<dbReference type="Gene3D" id="3.30.360.10">
    <property type="entry name" value="Dihydrodipicolinate Reductase, domain 2"/>
    <property type="match status" value="1"/>
</dbReference>